<proteinExistence type="predicted"/>
<dbReference type="PANTHER" id="PTHR43123">
    <property type="entry name" value="POLYSACCHARIDE DEACETYLASE-RELATED"/>
    <property type="match status" value="1"/>
</dbReference>
<dbReference type="AlphaFoldDB" id="A0AAN6FS10"/>
<dbReference type="Proteomes" id="UP001168146">
    <property type="component" value="Unassembled WGS sequence"/>
</dbReference>
<dbReference type="SUPFAM" id="SSF88713">
    <property type="entry name" value="Glycoside hydrolase/deacetylase"/>
    <property type="match status" value="1"/>
</dbReference>
<reference evidence="2" key="1">
    <citation type="submission" date="2021-12" db="EMBL/GenBank/DDBJ databases">
        <title>Black yeast isolated from Biological Soil Crust.</title>
        <authorList>
            <person name="Kurbessoian T."/>
        </authorList>
    </citation>
    <scope>NUCLEOTIDE SEQUENCE</scope>
    <source>
        <strain evidence="2">CCFEE 5208</strain>
    </source>
</reference>
<name>A0AAN6FS10_9PEZI</name>
<organism evidence="2 3">
    <name type="scientific">Friedmanniomyces endolithicus</name>
    <dbReference type="NCBI Taxonomy" id="329885"/>
    <lineage>
        <taxon>Eukaryota</taxon>
        <taxon>Fungi</taxon>
        <taxon>Dikarya</taxon>
        <taxon>Ascomycota</taxon>
        <taxon>Pezizomycotina</taxon>
        <taxon>Dothideomycetes</taxon>
        <taxon>Dothideomycetidae</taxon>
        <taxon>Mycosphaerellales</taxon>
        <taxon>Teratosphaeriaceae</taxon>
        <taxon>Friedmanniomyces</taxon>
    </lineage>
</organism>
<sequence length="319" mass="36838">MVQSYDQYQLPRDFEGFGIDSHDCQWPNKARIAVSFVLNYEEGGERSILEGDTHSEPYLWEKGSSGGHREGARYLNAEQDFEYGSRVGVWRLMRLFREFGWKITIYAVARAMELTPDFGEYCVKKAGHEIANHGLRWLDFRDLPLEKDRQYVKDSCNKLQKLTGMLSEIYKAMHKEQGTPKLLYSSECYNDDVPYWVDLPYEKDLPESEKEGMLLVPYSYDCNDGKFHMAPGFTSSAGQLYTQYLISTFDCLYREGGKMMNIPLHSRITGKAGRSEALREFCEYISKKEGVWVTTRKEIADHYRGKFPYKPGSRTGGAP</sequence>
<accession>A0AAN6FS10</accession>
<gene>
    <name evidence="2" type="ORF">LTR82_006159</name>
</gene>
<evidence type="ECO:0000313" key="3">
    <source>
        <dbReference type="Proteomes" id="UP001168146"/>
    </source>
</evidence>
<evidence type="ECO:0000259" key="1">
    <source>
        <dbReference type="Pfam" id="PF01522"/>
    </source>
</evidence>
<dbReference type="Pfam" id="PF01522">
    <property type="entry name" value="Polysacc_deac_1"/>
    <property type="match status" value="1"/>
</dbReference>
<dbReference type="EMBL" id="JASUXU010000015">
    <property type="protein sequence ID" value="KAK0322703.1"/>
    <property type="molecule type" value="Genomic_DNA"/>
</dbReference>
<dbReference type="GO" id="GO:0016810">
    <property type="term" value="F:hydrolase activity, acting on carbon-nitrogen (but not peptide) bonds"/>
    <property type="evidence" value="ECO:0007669"/>
    <property type="project" value="InterPro"/>
</dbReference>
<protein>
    <recommendedName>
        <fullName evidence="1">NodB homology domain-containing protein</fullName>
    </recommendedName>
</protein>
<feature type="domain" description="NodB homology" evidence="1">
    <location>
        <begin position="81"/>
        <end position="165"/>
    </location>
</feature>
<dbReference type="GO" id="GO:0005975">
    <property type="term" value="P:carbohydrate metabolic process"/>
    <property type="evidence" value="ECO:0007669"/>
    <property type="project" value="InterPro"/>
</dbReference>
<comment type="caution">
    <text evidence="2">The sequence shown here is derived from an EMBL/GenBank/DDBJ whole genome shotgun (WGS) entry which is preliminary data.</text>
</comment>
<dbReference type="InterPro" id="IPR002509">
    <property type="entry name" value="NODB_dom"/>
</dbReference>
<evidence type="ECO:0000313" key="2">
    <source>
        <dbReference type="EMBL" id="KAK0322703.1"/>
    </source>
</evidence>
<dbReference type="PANTHER" id="PTHR43123:SF3">
    <property type="entry name" value="NODB HOMOLOGY DOMAIN-CONTAINING PROTEIN"/>
    <property type="match status" value="1"/>
</dbReference>
<dbReference type="InterPro" id="IPR011330">
    <property type="entry name" value="Glyco_hydro/deAcase_b/a-brl"/>
</dbReference>
<dbReference type="Gene3D" id="3.20.20.370">
    <property type="entry name" value="Glycoside hydrolase/deacetylase"/>
    <property type="match status" value="1"/>
</dbReference>